<feature type="region of interest" description="Disordered" evidence="1">
    <location>
        <begin position="1"/>
        <end position="33"/>
    </location>
</feature>
<gene>
    <name evidence="2" type="ORF">BPMI_00064</name>
</gene>
<dbReference type="EMBL" id="LELG01000224">
    <property type="protein sequence ID" value="KMQ79926.1"/>
    <property type="molecule type" value="Genomic_DNA"/>
</dbReference>
<reference evidence="2 3" key="1">
    <citation type="submission" date="2015-06" db="EMBL/GenBank/DDBJ databases">
        <title>Comparative genomics of Burkholderia leaf nodule symbionts.</title>
        <authorList>
            <person name="Carlier A."/>
            <person name="Eberl L."/>
            <person name="Pinto-Carbo M."/>
        </authorList>
    </citation>
    <scope>NUCLEOTIDE SEQUENCE [LARGE SCALE GENOMIC DNA]</scope>
    <source>
        <strain evidence="2 3">UZHbot3</strain>
    </source>
</reference>
<evidence type="ECO:0000313" key="3">
    <source>
        <dbReference type="Proteomes" id="UP000242951"/>
    </source>
</evidence>
<proteinExistence type="predicted"/>
<comment type="caution">
    <text evidence="2">The sequence shown here is derived from an EMBL/GenBank/DDBJ whole genome shotgun (WGS) entry which is preliminary data.</text>
</comment>
<accession>A0ABR5HKK5</accession>
<keyword evidence="3" id="KW-1185">Reference proteome</keyword>
<protein>
    <submittedName>
        <fullName evidence="2">Uncharacterized protein</fullName>
    </submittedName>
</protein>
<dbReference type="Proteomes" id="UP000242951">
    <property type="component" value="Unassembled WGS sequence"/>
</dbReference>
<name>A0ABR5HKK5_9BURK</name>
<evidence type="ECO:0000313" key="2">
    <source>
        <dbReference type="EMBL" id="KMQ79926.1"/>
    </source>
</evidence>
<evidence type="ECO:0000256" key="1">
    <source>
        <dbReference type="SAM" id="MobiDB-lite"/>
    </source>
</evidence>
<sequence>MKAPPKPPDERRTPAAADQTFSPPGQRGARDGTVVEIESYEDGKGDGCWKSLTNSAPSVWGDSFPTDGAAFAEALKTKHRWQCGLMETLPAHEALRTATSRTLLNAQRLCALFVPLIPNGQIVV</sequence>
<organism evidence="2 3">
    <name type="scientific">Candidatus Burkholderia pumila</name>
    <dbReference type="NCBI Taxonomy" id="1090375"/>
    <lineage>
        <taxon>Bacteria</taxon>
        <taxon>Pseudomonadati</taxon>
        <taxon>Pseudomonadota</taxon>
        <taxon>Betaproteobacteria</taxon>
        <taxon>Burkholderiales</taxon>
        <taxon>Burkholderiaceae</taxon>
        <taxon>Burkholderia</taxon>
    </lineage>
</organism>